<feature type="transmembrane region" description="Helical" evidence="6">
    <location>
        <begin position="284"/>
        <end position="302"/>
    </location>
</feature>
<dbReference type="OrthoDB" id="9797740at2"/>
<evidence type="ECO:0000256" key="3">
    <source>
        <dbReference type="ARBA" id="ARBA00022692"/>
    </source>
</evidence>
<feature type="transmembrane region" description="Helical" evidence="6">
    <location>
        <begin position="110"/>
        <end position="131"/>
    </location>
</feature>
<feature type="domain" description="Major facilitator superfamily (MFS) profile" evidence="7">
    <location>
        <begin position="16"/>
        <end position="395"/>
    </location>
</feature>
<proteinExistence type="predicted"/>
<reference evidence="8 9" key="1">
    <citation type="submission" date="2018-12" db="EMBL/GenBank/DDBJ databases">
        <authorList>
            <person name="Sun L."/>
            <person name="Chen Z."/>
        </authorList>
    </citation>
    <scope>NUCLEOTIDE SEQUENCE [LARGE SCALE GENOMIC DNA]</scope>
    <source>
        <strain evidence="8 9">LMG 29736</strain>
    </source>
</reference>
<dbReference type="InterPro" id="IPR011701">
    <property type="entry name" value="MFS"/>
</dbReference>
<dbReference type="PROSITE" id="PS50850">
    <property type="entry name" value="MFS"/>
    <property type="match status" value="1"/>
</dbReference>
<feature type="transmembrane region" description="Helical" evidence="6">
    <location>
        <begin position="350"/>
        <end position="366"/>
    </location>
</feature>
<keyword evidence="2" id="KW-0813">Transport</keyword>
<dbReference type="AlphaFoldDB" id="A0A429XD69"/>
<evidence type="ECO:0000256" key="2">
    <source>
        <dbReference type="ARBA" id="ARBA00022448"/>
    </source>
</evidence>
<comment type="subcellular location">
    <subcellularLocation>
        <location evidence="1">Cell membrane</location>
        <topology evidence="1">Multi-pass membrane protein</topology>
    </subcellularLocation>
</comment>
<feature type="transmembrane region" description="Helical" evidence="6">
    <location>
        <begin position="308"/>
        <end position="330"/>
    </location>
</feature>
<feature type="transmembrane region" description="Helical" evidence="6">
    <location>
        <begin position="53"/>
        <end position="74"/>
    </location>
</feature>
<dbReference type="InterPro" id="IPR020846">
    <property type="entry name" value="MFS_dom"/>
</dbReference>
<feature type="transmembrane region" description="Helical" evidence="6">
    <location>
        <begin position="372"/>
        <end position="391"/>
    </location>
</feature>
<comment type="caution">
    <text evidence="8">The sequence shown here is derived from an EMBL/GenBank/DDBJ whole genome shotgun (WGS) entry which is preliminary data.</text>
</comment>
<sequence>MIRNGSSLEQMPGREVNWLLFIGIIFIGSNLRAPLTSVGSLIPFIRDDLGISHALAGTITTLPLLAFAFLSPFAPKIATRLGMERTILFSLILLTVGLITRSMLSAGFLFGGTIMIGLAIAVGNVLLPGYIKMNFPYRIGVMTGIYAVFMNVFGALGSGLSVPISTIKGMGWKGSLAVWAILSFIAILFWLPQLRKQNKPTLSAAASKKRMSVWRSPLAWNITLFMGLQSLMFYTLMTWLPDILQSHGFSSSGAGWMLFLMQFALIPITFVIPVIADKMKNQKVLAGVTALLFFLGIVALMIGSKSLLYVSVILIGVAGGSAFSLSMMFFSLRTTDGQQATELSGMAQSFGYLLAAIGPVLFGALYDISGKWQLSLSMLMILSAVIFIVGIEAGKERVITDNTAQIDPLSESNPENS</sequence>
<dbReference type="Pfam" id="PF07690">
    <property type="entry name" value="MFS_1"/>
    <property type="match status" value="1"/>
</dbReference>
<keyword evidence="4 6" id="KW-1133">Transmembrane helix</keyword>
<dbReference type="PANTHER" id="PTHR23523">
    <property type="match status" value="1"/>
</dbReference>
<dbReference type="InterPro" id="IPR052524">
    <property type="entry name" value="MFS_Cyanate_Porter"/>
</dbReference>
<keyword evidence="5 6" id="KW-0472">Membrane</keyword>
<feature type="transmembrane region" description="Helical" evidence="6">
    <location>
        <begin position="170"/>
        <end position="191"/>
    </location>
</feature>
<dbReference type="EMBL" id="QYTW02000001">
    <property type="protein sequence ID" value="RST61388.1"/>
    <property type="molecule type" value="Genomic_DNA"/>
</dbReference>
<dbReference type="Proteomes" id="UP000287296">
    <property type="component" value="Unassembled WGS sequence"/>
</dbReference>
<feature type="transmembrane region" description="Helical" evidence="6">
    <location>
        <begin position="143"/>
        <end position="164"/>
    </location>
</feature>
<evidence type="ECO:0000256" key="6">
    <source>
        <dbReference type="SAM" id="Phobius"/>
    </source>
</evidence>
<accession>A0A429XD69</accession>
<dbReference type="GO" id="GO:0005886">
    <property type="term" value="C:plasma membrane"/>
    <property type="evidence" value="ECO:0007669"/>
    <property type="project" value="UniProtKB-SubCell"/>
</dbReference>
<name>A0A429XD69_SIMTE</name>
<feature type="transmembrane region" description="Helical" evidence="6">
    <location>
        <begin position="253"/>
        <end position="272"/>
    </location>
</feature>
<evidence type="ECO:0000256" key="1">
    <source>
        <dbReference type="ARBA" id="ARBA00004651"/>
    </source>
</evidence>
<evidence type="ECO:0000256" key="4">
    <source>
        <dbReference type="ARBA" id="ARBA00022989"/>
    </source>
</evidence>
<dbReference type="PANTHER" id="PTHR23523:SF2">
    <property type="entry name" value="2-NITROIMIDAZOLE TRANSPORTER"/>
    <property type="match status" value="1"/>
</dbReference>
<evidence type="ECO:0000313" key="8">
    <source>
        <dbReference type="EMBL" id="RST61388.1"/>
    </source>
</evidence>
<dbReference type="Gene3D" id="1.20.1250.20">
    <property type="entry name" value="MFS general substrate transporter like domains"/>
    <property type="match status" value="2"/>
</dbReference>
<dbReference type="GO" id="GO:0022857">
    <property type="term" value="F:transmembrane transporter activity"/>
    <property type="evidence" value="ECO:0007669"/>
    <property type="project" value="InterPro"/>
</dbReference>
<keyword evidence="3 6" id="KW-0812">Transmembrane</keyword>
<evidence type="ECO:0000259" key="7">
    <source>
        <dbReference type="PROSITE" id="PS50850"/>
    </source>
</evidence>
<dbReference type="CDD" id="cd17339">
    <property type="entry name" value="MFS_NIMT_CynX_like"/>
    <property type="match status" value="1"/>
</dbReference>
<dbReference type="InterPro" id="IPR036259">
    <property type="entry name" value="MFS_trans_sf"/>
</dbReference>
<dbReference type="SUPFAM" id="SSF103473">
    <property type="entry name" value="MFS general substrate transporter"/>
    <property type="match status" value="1"/>
</dbReference>
<feature type="transmembrane region" description="Helical" evidence="6">
    <location>
        <begin position="86"/>
        <end position="104"/>
    </location>
</feature>
<evidence type="ECO:0000313" key="9">
    <source>
        <dbReference type="Proteomes" id="UP000287296"/>
    </source>
</evidence>
<gene>
    <name evidence="8" type="ORF">D5F11_000410</name>
</gene>
<organism evidence="8 9">
    <name type="scientific">Siminovitchia terrae</name>
    <name type="common">Bacillus terrae</name>
    <dbReference type="NCBI Taxonomy" id="1914933"/>
    <lineage>
        <taxon>Bacteria</taxon>
        <taxon>Bacillati</taxon>
        <taxon>Bacillota</taxon>
        <taxon>Bacilli</taxon>
        <taxon>Bacillales</taxon>
        <taxon>Bacillaceae</taxon>
        <taxon>Siminovitchia</taxon>
    </lineage>
</organism>
<feature type="transmembrane region" description="Helical" evidence="6">
    <location>
        <begin position="16"/>
        <end position="33"/>
    </location>
</feature>
<evidence type="ECO:0000256" key="5">
    <source>
        <dbReference type="ARBA" id="ARBA00023136"/>
    </source>
</evidence>
<protein>
    <submittedName>
        <fullName evidence="8">MFS transporter</fullName>
    </submittedName>
</protein>
<feature type="transmembrane region" description="Helical" evidence="6">
    <location>
        <begin position="218"/>
        <end position="241"/>
    </location>
</feature>